<accession>A0A1I6FTZ4</accession>
<feature type="chain" id="PRO_5011607519" description="Lipoprotein" evidence="1">
    <location>
        <begin position="17"/>
        <end position="96"/>
    </location>
</feature>
<evidence type="ECO:0000313" key="3">
    <source>
        <dbReference type="Proteomes" id="UP000199658"/>
    </source>
</evidence>
<proteinExistence type="predicted"/>
<dbReference type="Proteomes" id="UP000199658">
    <property type="component" value="Unassembled WGS sequence"/>
</dbReference>
<keyword evidence="1" id="KW-0732">Signal</keyword>
<dbReference type="RefSeq" id="WP_090211626.1">
    <property type="nucleotide sequence ID" value="NZ_FOYO01000001.1"/>
</dbReference>
<dbReference type="EMBL" id="FOYO01000001">
    <property type="protein sequence ID" value="SFR33425.1"/>
    <property type="molecule type" value="Genomic_DNA"/>
</dbReference>
<protein>
    <recommendedName>
        <fullName evidence="4">Lipoprotein</fullName>
    </recommendedName>
</protein>
<gene>
    <name evidence="2" type="ORF">SAMN04488002_0322</name>
</gene>
<dbReference type="AlphaFoldDB" id="A0A1I6FTZ4"/>
<evidence type="ECO:0000313" key="2">
    <source>
        <dbReference type="EMBL" id="SFR33425.1"/>
    </source>
</evidence>
<organism evidence="2 3">
    <name type="scientific">Litoreibacter janthinus</name>
    <dbReference type="NCBI Taxonomy" id="670154"/>
    <lineage>
        <taxon>Bacteria</taxon>
        <taxon>Pseudomonadati</taxon>
        <taxon>Pseudomonadota</taxon>
        <taxon>Alphaproteobacteria</taxon>
        <taxon>Rhodobacterales</taxon>
        <taxon>Roseobacteraceae</taxon>
        <taxon>Litoreibacter</taxon>
    </lineage>
</organism>
<dbReference type="PROSITE" id="PS51257">
    <property type="entry name" value="PROKAR_LIPOPROTEIN"/>
    <property type="match status" value="1"/>
</dbReference>
<evidence type="ECO:0008006" key="4">
    <source>
        <dbReference type="Google" id="ProtNLM"/>
    </source>
</evidence>
<sequence>MRAVLLFCLTTLTACGAPSVGLKGGRNGTSQVGVYAFRVNYNDTRAEAYRTNIMRRPDARNVFAAGATAIEQVTGCSVVRSSVTGDVALVQADILC</sequence>
<evidence type="ECO:0000256" key="1">
    <source>
        <dbReference type="SAM" id="SignalP"/>
    </source>
</evidence>
<feature type="signal peptide" evidence="1">
    <location>
        <begin position="1"/>
        <end position="16"/>
    </location>
</feature>
<dbReference type="OrthoDB" id="7864349at2"/>
<name>A0A1I6FTZ4_9RHOB</name>
<keyword evidence="3" id="KW-1185">Reference proteome</keyword>
<reference evidence="3" key="1">
    <citation type="submission" date="2016-10" db="EMBL/GenBank/DDBJ databases">
        <authorList>
            <person name="Varghese N."/>
            <person name="Submissions S."/>
        </authorList>
    </citation>
    <scope>NUCLEOTIDE SEQUENCE [LARGE SCALE GENOMIC DNA]</scope>
    <source>
        <strain evidence="3">DSM 26921</strain>
    </source>
</reference>